<reference evidence="7" key="1">
    <citation type="journal article" date="2016" name="Nat. Commun.">
        <title>The Gonium pectorale genome demonstrates co-option of cell cycle regulation during the evolution of multicellularity.</title>
        <authorList>
            <person name="Hanschen E.R."/>
            <person name="Marriage T.N."/>
            <person name="Ferris P.J."/>
            <person name="Hamaji T."/>
            <person name="Toyoda A."/>
            <person name="Fujiyama A."/>
            <person name="Neme R."/>
            <person name="Noguchi H."/>
            <person name="Minakuchi Y."/>
            <person name="Suzuki M."/>
            <person name="Kawai-Toyooka H."/>
            <person name="Smith D.R."/>
            <person name="Sparks H."/>
            <person name="Anderson J."/>
            <person name="Bakaric R."/>
            <person name="Luria V."/>
            <person name="Karger A."/>
            <person name="Kirschner M.W."/>
            <person name="Durand P.M."/>
            <person name="Michod R.E."/>
            <person name="Nozaki H."/>
            <person name="Olson B.J."/>
        </authorList>
    </citation>
    <scope>NUCLEOTIDE SEQUENCE [LARGE SCALE GENOMIC DNA]</scope>
    <source>
        <strain evidence="7">NIES-2863</strain>
    </source>
</reference>
<gene>
    <name evidence="6" type="ORF">GPECTOR_32g474</name>
</gene>
<sequence length="634" mass="62982">MGGTVVLISDLGITAPRGPRLAMRPLKLVHPDPAMVSLAAESSAYWRGLAAQTAGNGAALLADSRSLDVGPARGGGPAGELLGRLQDASRAAGVRLGALRPDELSALFPALRPPGGAVGLLQPEGGVLLAEPAESLLRSLCERQGVLVRDRLVLAGWRDAGSHFVLRAAGSLLRDAVSYFEVEQLLLAPGEGGGPGGWPRAAMALFGADAELQSMSVSTGRCAATSELSSLPLWRYIGNPLPPGGGEPAPKPRAQEDDAAPGSRRKAGAASEAAYVPQLQLICGYPAQVPGAGGGAGGGRGGGGGGAVSMQMDLGAVPLAGGTAARAGPGLGSLRGSGAGGGGSGDGEVANPWALRPGAADRGALTAAHRLAGQLLRGVGPPLLPTDPGSRAASSSSAWGEAALHVGTPDGWPAVGWLPGTEPGRVLFVSTASCATGARAAQGRGEQGAAAAAGAKEGAGPSGRGAAAGKGSGDGDEREPSRAVTADGDRRATGADAADPGAAAAAPGPEEYLGHMYDGYQLSPLLAKMAADMMCGAPRVAEADPERLDLGRSALVGMAQAEGLDSWEGLGRWQRGEALAEALTAAAGEGDGAEARERAEALARGGRMFGADAGAEGEGGEKEKWRSKVFLPTQ</sequence>
<dbReference type="PANTHER" id="PTHR10961">
    <property type="entry name" value="PEROXISOMAL SARCOSINE OXIDASE"/>
    <property type="match status" value="1"/>
</dbReference>
<protein>
    <submittedName>
        <fullName evidence="6">Uncharacterized protein</fullName>
    </submittedName>
</protein>
<comment type="caution">
    <text evidence="6">The sequence shown here is derived from an EMBL/GenBank/DDBJ whole genome shotgun (WGS) entry which is preliminary data.</text>
</comment>
<dbReference type="OrthoDB" id="538125at2759"/>
<accession>A0A150GDC6</accession>
<feature type="region of interest" description="Disordered" evidence="5">
    <location>
        <begin position="335"/>
        <end position="354"/>
    </location>
</feature>
<feature type="compositionally biased region" description="Pro residues" evidence="5">
    <location>
        <begin position="240"/>
        <end position="251"/>
    </location>
</feature>
<feature type="compositionally biased region" description="Basic and acidic residues" evidence="5">
    <location>
        <begin position="473"/>
        <end position="493"/>
    </location>
</feature>
<dbReference type="Gene3D" id="3.30.9.10">
    <property type="entry name" value="D-Amino Acid Oxidase, subunit A, domain 2"/>
    <property type="match status" value="1"/>
</dbReference>
<dbReference type="InterPro" id="IPR036188">
    <property type="entry name" value="FAD/NAD-bd_sf"/>
</dbReference>
<keyword evidence="2" id="KW-0285">Flavoprotein</keyword>
<dbReference type="PANTHER" id="PTHR10961:SF7">
    <property type="entry name" value="FAD DEPENDENT OXIDOREDUCTASE DOMAIN-CONTAINING PROTEIN"/>
    <property type="match status" value="1"/>
</dbReference>
<evidence type="ECO:0000256" key="2">
    <source>
        <dbReference type="ARBA" id="ARBA00022630"/>
    </source>
</evidence>
<organism evidence="6 7">
    <name type="scientific">Gonium pectorale</name>
    <name type="common">Green alga</name>
    <dbReference type="NCBI Taxonomy" id="33097"/>
    <lineage>
        <taxon>Eukaryota</taxon>
        <taxon>Viridiplantae</taxon>
        <taxon>Chlorophyta</taxon>
        <taxon>core chlorophytes</taxon>
        <taxon>Chlorophyceae</taxon>
        <taxon>CS clade</taxon>
        <taxon>Chlamydomonadales</taxon>
        <taxon>Volvocaceae</taxon>
        <taxon>Gonium</taxon>
    </lineage>
</organism>
<dbReference type="Proteomes" id="UP000075714">
    <property type="component" value="Unassembled WGS sequence"/>
</dbReference>
<feature type="region of interest" description="Disordered" evidence="5">
    <location>
        <begin position="610"/>
        <end position="634"/>
    </location>
</feature>
<dbReference type="STRING" id="33097.A0A150GDC6"/>
<name>A0A150GDC6_GONPE</name>
<proteinExistence type="predicted"/>
<feature type="compositionally biased region" description="Gly residues" evidence="5">
    <location>
        <begin position="335"/>
        <end position="346"/>
    </location>
</feature>
<keyword evidence="7" id="KW-1185">Reference proteome</keyword>
<dbReference type="GO" id="GO:0008115">
    <property type="term" value="F:sarcosine oxidase activity"/>
    <property type="evidence" value="ECO:0007669"/>
    <property type="project" value="TreeGrafter"/>
</dbReference>
<dbReference type="EMBL" id="LSYV01000033">
    <property type="protein sequence ID" value="KXZ47861.1"/>
    <property type="molecule type" value="Genomic_DNA"/>
</dbReference>
<keyword evidence="4" id="KW-0560">Oxidoreductase</keyword>
<evidence type="ECO:0000256" key="1">
    <source>
        <dbReference type="ARBA" id="ARBA00001974"/>
    </source>
</evidence>
<evidence type="ECO:0000256" key="3">
    <source>
        <dbReference type="ARBA" id="ARBA00022827"/>
    </source>
</evidence>
<feature type="compositionally biased region" description="Low complexity" evidence="5">
    <location>
        <begin position="449"/>
        <end position="459"/>
    </location>
</feature>
<dbReference type="GO" id="GO:0050660">
    <property type="term" value="F:flavin adenine dinucleotide binding"/>
    <property type="evidence" value="ECO:0007669"/>
    <property type="project" value="InterPro"/>
</dbReference>
<evidence type="ECO:0000256" key="5">
    <source>
        <dbReference type="SAM" id="MobiDB-lite"/>
    </source>
</evidence>
<keyword evidence="3" id="KW-0274">FAD</keyword>
<dbReference type="AlphaFoldDB" id="A0A150GDC6"/>
<feature type="compositionally biased region" description="Low complexity" evidence="5">
    <location>
        <begin position="494"/>
        <end position="506"/>
    </location>
</feature>
<feature type="region of interest" description="Disordered" evidence="5">
    <location>
        <begin position="449"/>
        <end position="506"/>
    </location>
</feature>
<evidence type="ECO:0000313" key="7">
    <source>
        <dbReference type="Proteomes" id="UP000075714"/>
    </source>
</evidence>
<feature type="region of interest" description="Disordered" evidence="5">
    <location>
        <begin position="239"/>
        <end position="269"/>
    </location>
</feature>
<dbReference type="InterPro" id="IPR045170">
    <property type="entry name" value="MTOX"/>
</dbReference>
<dbReference type="Gene3D" id="3.50.50.60">
    <property type="entry name" value="FAD/NAD(P)-binding domain"/>
    <property type="match status" value="1"/>
</dbReference>
<evidence type="ECO:0000256" key="4">
    <source>
        <dbReference type="ARBA" id="ARBA00023002"/>
    </source>
</evidence>
<feature type="compositionally biased region" description="Gly residues" evidence="5">
    <location>
        <begin position="460"/>
        <end position="472"/>
    </location>
</feature>
<evidence type="ECO:0000313" key="6">
    <source>
        <dbReference type="EMBL" id="KXZ47861.1"/>
    </source>
</evidence>
<comment type="cofactor">
    <cofactor evidence="1">
        <name>FAD</name>
        <dbReference type="ChEBI" id="CHEBI:57692"/>
    </cofactor>
</comment>